<comment type="caution">
    <text evidence="4">The sequence shown here is derived from an EMBL/GenBank/DDBJ whole genome shotgun (WGS) entry which is preliminary data.</text>
</comment>
<dbReference type="PANTHER" id="PTHR43245">
    <property type="entry name" value="BIFUNCTIONAL POLYMYXIN RESISTANCE PROTEIN ARNA"/>
    <property type="match status" value="1"/>
</dbReference>
<dbReference type="RefSeq" id="WP_061082571.1">
    <property type="nucleotide sequence ID" value="NZ_JAAXPG010000035.1"/>
</dbReference>
<dbReference type="EMBL" id="JAAXPG010000035">
    <property type="protein sequence ID" value="NKZ01354.1"/>
    <property type="molecule type" value="Genomic_DNA"/>
</dbReference>
<dbReference type="InterPro" id="IPR050177">
    <property type="entry name" value="Lipid_A_modif_metabolic_enz"/>
</dbReference>
<dbReference type="InterPro" id="IPR036291">
    <property type="entry name" value="NAD(P)-bd_dom_sf"/>
</dbReference>
<dbReference type="InterPro" id="IPR001509">
    <property type="entry name" value="Epimerase_deHydtase"/>
</dbReference>
<dbReference type="PANTHER" id="PTHR43245:SF55">
    <property type="entry name" value="NAD(P)-BINDING DOMAIN-CONTAINING PROTEIN"/>
    <property type="match status" value="1"/>
</dbReference>
<name>A0A7X6MKF8_9ACTN</name>
<organism evidence="4 5">
    <name type="scientific">Nocardiopsis alborubida</name>
    <dbReference type="NCBI Taxonomy" id="146802"/>
    <lineage>
        <taxon>Bacteria</taxon>
        <taxon>Bacillati</taxon>
        <taxon>Actinomycetota</taxon>
        <taxon>Actinomycetes</taxon>
        <taxon>Streptosporangiales</taxon>
        <taxon>Nocardiopsidaceae</taxon>
        <taxon>Nocardiopsis</taxon>
    </lineage>
</organism>
<dbReference type="Pfam" id="PF01370">
    <property type="entry name" value="Epimerase"/>
    <property type="match status" value="1"/>
</dbReference>
<proteinExistence type="predicted"/>
<keyword evidence="2" id="KW-1133">Transmembrane helix</keyword>
<feature type="region of interest" description="Disordered" evidence="1">
    <location>
        <begin position="320"/>
        <end position="350"/>
    </location>
</feature>
<keyword evidence="5" id="KW-1185">Reference proteome</keyword>
<feature type="domain" description="NAD-dependent epimerase/dehydratase" evidence="3">
    <location>
        <begin position="8"/>
        <end position="248"/>
    </location>
</feature>
<dbReference type="Gene3D" id="3.40.50.720">
    <property type="entry name" value="NAD(P)-binding Rossmann-like Domain"/>
    <property type="match status" value="1"/>
</dbReference>
<protein>
    <submittedName>
        <fullName evidence="4">NAD-dependent epimerase/dehydratase</fullName>
    </submittedName>
</protein>
<evidence type="ECO:0000256" key="1">
    <source>
        <dbReference type="SAM" id="MobiDB-lite"/>
    </source>
</evidence>
<reference evidence="4 5" key="1">
    <citation type="submission" date="2020-04" db="EMBL/GenBank/DDBJ databases">
        <title>MicrobeNet Type strains.</title>
        <authorList>
            <person name="Nicholson A.C."/>
        </authorList>
    </citation>
    <scope>NUCLEOTIDE SEQUENCE [LARGE SCALE GENOMIC DNA]</scope>
    <source>
        <strain evidence="4 5">ATCC 23612</strain>
    </source>
</reference>
<feature type="region of interest" description="Disordered" evidence="1">
    <location>
        <begin position="271"/>
        <end position="290"/>
    </location>
</feature>
<keyword evidence="2" id="KW-0812">Transmembrane</keyword>
<accession>A0A7X6MKF8</accession>
<gene>
    <name evidence="4" type="ORF">HGB44_27315</name>
</gene>
<dbReference type="SUPFAM" id="SSF51735">
    <property type="entry name" value="NAD(P)-binding Rossmann-fold domains"/>
    <property type="match status" value="1"/>
</dbReference>
<evidence type="ECO:0000256" key="2">
    <source>
        <dbReference type="SAM" id="Phobius"/>
    </source>
</evidence>
<feature type="transmembrane region" description="Helical" evidence="2">
    <location>
        <begin position="6"/>
        <end position="26"/>
    </location>
</feature>
<keyword evidence="2" id="KW-0472">Membrane</keyword>
<evidence type="ECO:0000259" key="3">
    <source>
        <dbReference type="Pfam" id="PF01370"/>
    </source>
</evidence>
<dbReference type="Proteomes" id="UP000553209">
    <property type="component" value="Unassembled WGS sequence"/>
</dbReference>
<evidence type="ECO:0000313" key="4">
    <source>
        <dbReference type="EMBL" id="NKZ01354.1"/>
    </source>
</evidence>
<feature type="compositionally biased region" description="Basic and acidic residues" evidence="1">
    <location>
        <begin position="281"/>
        <end position="290"/>
    </location>
</feature>
<sequence length="350" mass="37165">MQDHRPIIVILGASGFIGTSLVHLLARSPLRLRLVARRATPLPPRPVADIEVRRADITDSSALAETLSGATAVVHLVRHQSETGSWRCSPDDPDGDRVNVGAVRNLLAALERSSSTPPPVCVLAGSVSQVGLHTGGPLTGAEPDRPTGAYGRQKMAAERLLLEHGERGLLRGVALRMPTVFGPAPVASAPDRGIVTTMVRRGLRGLPLTLWSDGSVVRDLLYIDDAARALASAITHADELAGRHWLVGTGTSTSLSDLFTTISDLAFREGGRRSPVVSVEPPEHSDPHDFHSFPVDPSAFSSKSGWRAVTSLEDGLERTLRHVAAEDPQPDSGPLGRRRPPDGATPVPLG</sequence>
<evidence type="ECO:0000313" key="5">
    <source>
        <dbReference type="Proteomes" id="UP000553209"/>
    </source>
</evidence>
<dbReference type="AlphaFoldDB" id="A0A7X6MKF8"/>